<dbReference type="EMBL" id="BAET01000033">
    <property type="protein sequence ID" value="GAB57010.1"/>
    <property type="molecule type" value="Genomic_DNA"/>
</dbReference>
<dbReference type="CDD" id="cd13128">
    <property type="entry name" value="MATE_Wzx_like"/>
    <property type="match status" value="1"/>
</dbReference>
<feature type="transmembrane region" description="Helical" evidence="5">
    <location>
        <begin position="155"/>
        <end position="173"/>
    </location>
</feature>
<evidence type="ECO:0000256" key="4">
    <source>
        <dbReference type="ARBA" id="ARBA00023136"/>
    </source>
</evidence>
<dbReference type="RefSeq" id="WP_006007748.1">
    <property type="nucleotide sequence ID" value="NZ_BAET01000033.1"/>
</dbReference>
<dbReference type="InterPro" id="IPR052556">
    <property type="entry name" value="PolySynth_Transporter"/>
</dbReference>
<feature type="transmembrane region" description="Helical" evidence="5">
    <location>
        <begin position="221"/>
        <end position="239"/>
    </location>
</feature>
<dbReference type="InterPro" id="IPR002797">
    <property type="entry name" value="Polysacc_synth"/>
</dbReference>
<keyword evidence="7" id="KW-1185">Reference proteome</keyword>
<evidence type="ECO:0000256" key="5">
    <source>
        <dbReference type="SAM" id="Phobius"/>
    </source>
</evidence>
<feature type="transmembrane region" description="Helical" evidence="5">
    <location>
        <begin position="301"/>
        <end position="324"/>
    </location>
</feature>
<dbReference type="AlphaFoldDB" id="H5TF83"/>
<accession>H5TF83</accession>
<feature type="transmembrane region" description="Helical" evidence="5">
    <location>
        <begin position="336"/>
        <end position="355"/>
    </location>
</feature>
<dbReference type="PANTHER" id="PTHR43424:SF1">
    <property type="entry name" value="LOCUS PUTATIVE PROTEIN 1-RELATED"/>
    <property type="match status" value="1"/>
</dbReference>
<dbReference type="OrthoDB" id="103403at2"/>
<reference evidence="6 7" key="1">
    <citation type="journal article" date="2012" name="J. Bacteriol.">
        <title>Genome sequence of proteorhodopsin-containing sea ice bacterium Glaciecola punicea ACAM 611T.</title>
        <authorList>
            <person name="Qin Q.-L."/>
            <person name="Xie B.-B."/>
            <person name="Shu Y.-L."/>
            <person name="Rong J.-C."/>
            <person name="Zhao D.-L."/>
            <person name="Zhang X.-Y."/>
            <person name="Chen X.-L."/>
            <person name="Zhou B.-C."/>
            <person name="Zhanga Y.-Z."/>
        </authorList>
    </citation>
    <scope>NUCLEOTIDE SEQUENCE [LARGE SCALE GENOMIC DNA]</scope>
    <source>
        <strain evidence="6 7">ACAM 611</strain>
    </source>
</reference>
<reference evidence="6 7" key="2">
    <citation type="journal article" date="2017" name="Antonie Van Leeuwenhoek">
        <title>Rhizobium rhizosphaerae sp. nov., a novel species isolated from rice rhizosphere.</title>
        <authorList>
            <person name="Zhao J.J."/>
            <person name="Zhang J."/>
            <person name="Zhang R.J."/>
            <person name="Zhang C.W."/>
            <person name="Yin H.Q."/>
            <person name="Zhang X.X."/>
        </authorList>
    </citation>
    <scope>NUCLEOTIDE SEQUENCE [LARGE SCALE GENOMIC DNA]</scope>
    <source>
        <strain evidence="6 7">ACAM 611</strain>
    </source>
</reference>
<keyword evidence="4 5" id="KW-0472">Membrane</keyword>
<dbReference type="PANTHER" id="PTHR43424">
    <property type="entry name" value="LOCUS PUTATIVE PROTEIN 1-RELATED"/>
    <property type="match status" value="1"/>
</dbReference>
<feature type="transmembrane region" description="Helical" evidence="5">
    <location>
        <begin position="51"/>
        <end position="75"/>
    </location>
</feature>
<name>H5TF83_9ALTE</name>
<evidence type="ECO:0000256" key="2">
    <source>
        <dbReference type="ARBA" id="ARBA00022692"/>
    </source>
</evidence>
<sequence>MFKEVLAFVAKMRRYLFNSGWIMLEKILSLGITFLVTLLVARYLGPSQFGLLAYAMSLTALFGVAGHAGLSGLVMRELVRNPDKIHEVLGTSLVMKAIGYFVGIALVLIFTFSTEELGSDGFYILIILSFTMLLKPFDVIDFWFTSQLKSKFNTYAKVSAMLIVAGLKVLFVYMGAHILYFALANTLQVVLASVLLIVLYQHKSKLSLFSWQASRKRAQQLFSEGWMVFLGSIFAIIYLKTDQVMLKWLVGTEEVGIYAVAAILSEAWYFVPVAIVTSFFPKLINMQKQNDPRYAPSMQQLYDVLFLIAVSIAILVTLFAGPIISSLFGSDYAGSADILIIHIWAGLFIFMRAAFSKWILIEKLVVFSLVTQGLGAFVNVGLNLYLIPRFGGEGAAYATIISYAVASYFSLCVHQKTRPAFFMMSKAMVSPIRLLLNMAK</sequence>
<dbReference type="GO" id="GO:0016020">
    <property type="term" value="C:membrane"/>
    <property type="evidence" value="ECO:0007669"/>
    <property type="project" value="UniProtKB-SubCell"/>
</dbReference>
<proteinExistence type="predicted"/>
<dbReference type="Pfam" id="PF01943">
    <property type="entry name" value="Polysacc_synt"/>
    <property type="match status" value="1"/>
</dbReference>
<dbReference type="eggNOG" id="COG2244">
    <property type="taxonomic scope" value="Bacteria"/>
</dbReference>
<organism evidence="6 7">
    <name type="scientific">Glaciecola punicea ACAM 611</name>
    <dbReference type="NCBI Taxonomy" id="1121923"/>
    <lineage>
        <taxon>Bacteria</taxon>
        <taxon>Pseudomonadati</taxon>
        <taxon>Pseudomonadota</taxon>
        <taxon>Gammaproteobacteria</taxon>
        <taxon>Alteromonadales</taxon>
        <taxon>Alteromonadaceae</taxon>
        <taxon>Glaciecola</taxon>
    </lineage>
</organism>
<evidence type="ECO:0000313" key="6">
    <source>
        <dbReference type="EMBL" id="GAB57010.1"/>
    </source>
</evidence>
<feature type="transmembrane region" description="Helical" evidence="5">
    <location>
        <begin position="364"/>
        <end position="388"/>
    </location>
</feature>
<protein>
    <submittedName>
        <fullName evidence="6">Polysaccharide biosynthesis protein</fullName>
    </submittedName>
</protein>
<feature type="transmembrane region" description="Helical" evidence="5">
    <location>
        <begin position="87"/>
        <end position="110"/>
    </location>
</feature>
<feature type="transmembrane region" description="Helical" evidence="5">
    <location>
        <begin position="179"/>
        <end position="200"/>
    </location>
</feature>
<evidence type="ECO:0000256" key="1">
    <source>
        <dbReference type="ARBA" id="ARBA00004141"/>
    </source>
</evidence>
<feature type="transmembrane region" description="Helical" evidence="5">
    <location>
        <begin position="21"/>
        <end position="45"/>
    </location>
</feature>
<feature type="transmembrane region" description="Helical" evidence="5">
    <location>
        <begin position="394"/>
        <end position="414"/>
    </location>
</feature>
<evidence type="ECO:0000256" key="3">
    <source>
        <dbReference type="ARBA" id="ARBA00022989"/>
    </source>
</evidence>
<keyword evidence="3 5" id="KW-1133">Transmembrane helix</keyword>
<feature type="transmembrane region" description="Helical" evidence="5">
    <location>
        <begin position="259"/>
        <end position="280"/>
    </location>
</feature>
<dbReference type="STRING" id="56804.BAE46_03265"/>
<comment type="caution">
    <text evidence="6">The sequence shown here is derived from an EMBL/GenBank/DDBJ whole genome shotgun (WGS) entry which is preliminary data.</text>
</comment>
<feature type="transmembrane region" description="Helical" evidence="5">
    <location>
        <begin position="122"/>
        <end position="143"/>
    </location>
</feature>
<comment type="subcellular location">
    <subcellularLocation>
        <location evidence="1">Membrane</location>
        <topology evidence="1">Multi-pass membrane protein</topology>
    </subcellularLocation>
</comment>
<gene>
    <name evidence="6" type="ORF">GPUN_2896</name>
</gene>
<evidence type="ECO:0000313" key="7">
    <source>
        <dbReference type="Proteomes" id="UP000053586"/>
    </source>
</evidence>
<dbReference type="Proteomes" id="UP000053586">
    <property type="component" value="Unassembled WGS sequence"/>
</dbReference>
<keyword evidence="2 5" id="KW-0812">Transmembrane</keyword>